<evidence type="ECO:0000313" key="2">
    <source>
        <dbReference type="RefSeq" id="XP_029637817.1"/>
    </source>
</evidence>
<sequence>MCTTMQFTGIFCLFGAFVCLPTIYASVLRLDEMMKILSADVLPGDVKPQSGFVEPINGLKTVSEVVRDARNYLKNTDPKTLLASQNVPFKCGLAPSLGNLTKKVFQDMDRNVQVLIGTTKSIIEKLIQQKGAHNLKFEDYVGAMKQNKFIQIPSGGIIRRSKSLSSSYSGISDGRTLSNTARRIESWYKGDLLGDKDVYEAAEINLEDFKNLVSTTGAAIRSFETFFYVNQYITREVVNFGILRYPEPKKPYFQMYRIKLAAYKHTERILFIENTSSGISGKFEMYKFAPSGGIIAEIDPNYFNRFITSALDSLGPL</sequence>
<name>A0A6P7SHF3_9MOLL</name>
<protein>
    <submittedName>
        <fullName evidence="2">Uncharacterized protein LOC115213052 isoform X1</fullName>
    </submittedName>
</protein>
<dbReference type="AlphaFoldDB" id="A0A6P7SHF3"/>
<keyword evidence="1" id="KW-1185">Reference proteome</keyword>
<accession>A0A6P7SHF3</accession>
<dbReference type="RefSeq" id="XP_029637817.1">
    <property type="nucleotide sequence ID" value="XM_029781957.2"/>
</dbReference>
<reference evidence="2" key="1">
    <citation type="submission" date="2025-08" db="UniProtKB">
        <authorList>
            <consortium name="RefSeq"/>
        </authorList>
    </citation>
    <scope>IDENTIFICATION</scope>
</reference>
<organism evidence="1 2">
    <name type="scientific">Octopus sinensis</name>
    <name type="common">East Asian common octopus</name>
    <dbReference type="NCBI Taxonomy" id="2607531"/>
    <lineage>
        <taxon>Eukaryota</taxon>
        <taxon>Metazoa</taxon>
        <taxon>Spiralia</taxon>
        <taxon>Lophotrochozoa</taxon>
        <taxon>Mollusca</taxon>
        <taxon>Cephalopoda</taxon>
        <taxon>Coleoidea</taxon>
        <taxon>Octopodiformes</taxon>
        <taxon>Octopoda</taxon>
        <taxon>Incirrata</taxon>
        <taxon>Octopodidae</taxon>
        <taxon>Octopus</taxon>
    </lineage>
</organism>
<evidence type="ECO:0000313" key="1">
    <source>
        <dbReference type="Proteomes" id="UP000515154"/>
    </source>
</evidence>
<dbReference type="KEGG" id="osn:115213052"/>
<dbReference type="Proteomes" id="UP000515154">
    <property type="component" value="Linkage group LG6"/>
</dbReference>
<gene>
    <name evidence="2" type="primary">LOC115213052</name>
</gene>
<proteinExistence type="predicted"/>